<dbReference type="SUPFAM" id="SSF144020">
    <property type="entry name" value="FdhE-like"/>
    <property type="match status" value="1"/>
</dbReference>
<dbReference type="CDD" id="cd16341">
    <property type="entry name" value="FdhE"/>
    <property type="match status" value="1"/>
</dbReference>
<gene>
    <name evidence="4" type="ORF">SAMN05660653_01766</name>
</gene>
<feature type="domain" description="FdhE central" evidence="2">
    <location>
        <begin position="182"/>
        <end position="217"/>
    </location>
</feature>
<dbReference type="GO" id="GO:0051604">
    <property type="term" value="P:protein maturation"/>
    <property type="evidence" value="ECO:0007669"/>
    <property type="project" value="TreeGrafter"/>
</dbReference>
<dbReference type="InterPro" id="IPR024064">
    <property type="entry name" value="FdhE-like_sf"/>
</dbReference>
<dbReference type="PANTHER" id="PTHR37689">
    <property type="entry name" value="PROTEIN FDHE"/>
    <property type="match status" value="1"/>
</dbReference>
<evidence type="ECO:0000256" key="1">
    <source>
        <dbReference type="ARBA" id="ARBA00022490"/>
    </source>
</evidence>
<dbReference type="Gene3D" id="3.90.1670.10">
    <property type="entry name" value="FdhE-like domain"/>
    <property type="match status" value="1"/>
</dbReference>
<accession>A0A1G6CWE8</accession>
<evidence type="ECO:0000313" key="4">
    <source>
        <dbReference type="EMBL" id="SDB37015.1"/>
    </source>
</evidence>
<evidence type="ECO:0000259" key="3">
    <source>
        <dbReference type="Pfam" id="PF24860"/>
    </source>
</evidence>
<dbReference type="InterPro" id="IPR056796">
    <property type="entry name" value="FdhE_C"/>
</dbReference>
<feature type="domain" description="FdhE C-terminal" evidence="3">
    <location>
        <begin position="220"/>
        <end position="292"/>
    </location>
</feature>
<dbReference type="GO" id="GO:0008199">
    <property type="term" value="F:ferric iron binding"/>
    <property type="evidence" value="ECO:0007669"/>
    <property type="project" value="TreeGrafter"/>
</dbReference>
<dbReference type="OrthoDB" id="9811074at2"/>
<organism evidence="4 5">
    <name type="scientific">Desulfonatronum thiosulfatophilum</name>
    <dbReference type="NCBI Taxonomy" id="617002"/>
    <lineage>
        <taxon>Bacteria</taxon>
        <taxon>Pseudomonadati</taxon>
        <taxon>Thermodesulfobacteriota</taxon>
        <taxon>Desulfovibrionia</taxon>
        <taxon>Desulfovibrionales</taxon>
        <taxon>Desulfonatronaceae</taxon>
        <taxon>Desulfonatronum</taxon>
    </lineage>
</organism>
<keyword evidence="1" id="KW-0963">Cytoplasm</keyword>
<dbReference type="EMBL" id="FMXO01000009">
    <property type="protein sequence ID" value="SDB37015.1"/>
    <property type="molecule type" value="Genomic_DNA"/>
</dbReference>
<dbReference type="STRING" id="617002.SAMN05660653_01766"/>
<dbReference type="Pfam" id="PF24859">
    <property type="entry name" value="FdhE_central"/>
    <property type="match status" value="1"/>
</dbReference>
<name>A0A1G6CWE8_9BACT</name>
<evidence type="ECO:0000313" key="5">
    <source>
        <dbReference type="Proteomes" id="UP000198771"/>
    </source>
</evidence>
<dbReference type="Proteomes" id="UP000198771">
    <property type="component" value="Unassembled WGS sequence"/>
</dbReference>
<evidence type="ECO:0000259" key="2">
    <source>
        <dbReference type="Pfam" id="PF24859"/>
    </source>
</evidence>
<dbReference type="Pfam" id="PF24860">
    <property type="entry name" value="FdhE_C"/>
    <property type="match status" value="1"/>
</dbReference>
<reference evidence="4 5" key="1">
    <citation type="submission" date="2016-10" db="EMBL/GenBank/DDBJ databases">
        <authorList>
            <person name="de Groot N.N."/>
        </authorList>
    </citation>
    <scope>NUCLEOTIDE SEQUENCE [LARGE SCALE GENOMIC DNA]</scope>
    <source>
        <strain evidence="4 5">ASO4-2</strain>
    </source>
</reference>
<sequence>MRNLEKDQQHFTKKMASLRKKGTFPGALLDLLEKVSAKQFQVLADSKHAEDSASSLPELASPERHSQGASLLPRASFPFPLESASELMKSILEDVQAVGSDLGEGAVRVKDALDSEELEFARIFQAYLDEEQDFFNIWAEKTPKSPKLLLFLTQTTLAPFLQIVARQIQDARPLTGVWNHGHCPVCGSLPYISTLETREGMRMMHCCFCQTHYRVARLGCIYCGERDPKKLHYFETEEEPGFRVDLCDQCKMYIKTMDFRTLDRISVPVLDDLESLAMDVLAQAKGHVRPTVSAYGF</sequence>
<protein>
    <submittedName>
        <fullName evidence="4">FdhE protein</fullName>
    </submittedName>
</protein>
<dbReference type="AlphaFoldDB" id="A0A1G6CWE8"/>
<keyword evidence="5" id="KW-1185">Reference proteome</keyword>
<proteinExistence type="predicted"/>
<dbReference type="GO" id="GO:0005829">
    <property type="term" value="C:cytosol"/>
    <property type="evidence" value="ECO:0007669"/>
    <property type="project" value="TreeGrafter"/>
</dbReference>
<dbReference type="RefSeq" id="WP_161946261.1">
    <property type="nucleotide sequence ID" value="NZ_FMXO01000009.1"/>
</dbReference>
<dbReference type="PANTHER" id="PTHR37689:SF1">
    <property type="entry name" value="PROTEIN FDHE"/>
    <property type="match status" value="1"/>
</dbReference>
<dbReference type="InterPro" id="IPR006452">
    <property type="entry name" value="Formate_DH_accessory"/>
</dbReference>
<dbReference type="InterPro" id="IPR056797">
    <property type="entry name" value="FdhE_central"/>
</dbReference>